<dbReference type="Proteomes" id="UP000689195">
    <property type="component" value="Unassembled WGS sequence"/>
</dbReference>
<feature type="coiled-coil region" evidence="1">
    <location>
        <begin position="19"/>
        <end position="46"/>
    </location>
</feature>
<dbReference type="AlphaFoldDB" id="A0A8S1TTE1"/>
<name>A0A8S1TTE1_9CILI</name>
<evidence type="ECO:0000313" key="3">
    <source>
        <dbReference type="Proteomes" id="UP000689195"/>
    </source>
</evidence>
<gene>
    <name evidence="2" type="ORF">PPENT_87.1.T0270018</name>
</gene>
<sequence length="92" mass="11045">MGLKEDKLIKKKKMINEIARQYFEIIQQHNDNLENLRTKLTSAFEIMIDANKNWQRIEFKNKIPIFIAQLMDQMIKLGIDNNILYIFAYILI</sequence>
<protein>
    <submittedName>
        <fullName evidence="2">Uncharacterized protein</fullName>
    </submittedName>
</protein>
<evidence type="ECO:0000256" key="1">
    <source>
        <dbReference type="SAM" id="Coils"/>
    </source>
</evidence>
<dbReference type="EMBL" id="CAJJDO010000027">
    <property type="protein sequence ID" value="CAD8155303.1"/>
    <property type="molecule type" value="Genomic_DNA"/>
</dbReference>
<accession>A0A8S1TTE1</accession>
<keyword evidence="3" id="KW-1185">Reference proteome</keyword>
<keyword evidence="1" id="KW-0175">Coiled coil</keyword>
<reference evidence="2" key="1">
    <citation type="submission" date="2021-01" db="EMBL/GenBank/DDBJ databases">
        <authorList>
            <consortium name="Genoscope - CEA"/>
            <person name="William W."/>
        </authorList>
    </citation>
    <scope>NUCLEOTIDE SEQUENCE</scope>
</reference>
<evidence type="ECO:0000313" key="2">
    <source>
        <dbReference type="EMBL" id="CAD8155303.1"/>
    </source>
</evidence>
<comment type="caution">
    <text evidence="2">The sequence shown here is derived from an EMBL/GenBank/DDBJ whole genome shotgun (WGS) entry which is preliminary data.</text>
</comment>
<organism evidence="2 3">
    <name type="scientific">Paramecium pentaurelia</name>
    <dbReference type="NCBI Taxonomy" id="43138"/>
    <lineage>
        <taxon>Eukaryota</taxon>
        <taxon>Sar</taxon>
        <taxon>Alveolata</taxon>
        <taxon>Ciliophora</taxon>
        <taxon>Intramacronucleata</taxon>
        <taxon>Oligohymenophorea</taxon>
        <taxon>Peniculida</taxon>
        <taxon>Parameciidae</taxon>
        <taxon>Paramecium</taxon>
    </lineage>
</organism>
<proteinExistence type="predicted"/>